<feature type="transmembrane region" description="Helical" evidence="1">
    <location>
        <begin position="94"/>
        <end position="121"/>
    </location>
</feature>
<evidence type="ECO:0000313" key="3">
    <source>
        <dbReference type="EMBL" id="SFM51323.1"/>
    </source>
</evidence>
<dbReference type="UniPathway" id="UPA00084">
    <property type="reaction ID" value="UER00504"/>
</dbReference>
<dbReference type="Pfam" id="PF04608">
    <property type="entry name" value="PgpA"/>
    <property type="match status" value="1"/>
</dbReference>
<accession>A0A1I4RHA9</accession>
<feature type="transmembrane region" description="Helical" evidence="1">
    <location>
        <begin position="142"/>
        <end position="163"/>
    </location>
</feature>
<dbReference type="PIRSF" id="PIRSF006162">
    <property type="entry name" value="PgpA"/>
    <property type="match status" value="1"/>
</dbReference>
<keyword evidence="1" id="KW-0812">Transmembrane</keyword>
<dbReference type="PANTHER" id="PTHR36305:SF1">
    <property type="entry name" value="PHOSPHATIDYLGLYCEROPHOSPHATASE A"/>
    <property type="match status" value="1"/>
</dbReference>
<dbReference type="SUPFAM" id="SSF101307">
    <property type="entry name" value="YutG-like"/>
    <property type="match status" value="1"/>
</dbReference>
<reference evidence="3 4" key="1">
    <citation type="submission" date="2016-10" db="EMBL/GenBank/DDBJ databases">
        <authorList>
            <person name="de Groot N.N."/>
        </authorList>
    </citation>
    <scope>NUCLEOTIDE SEQUENCE [LARGE SCALE GENOMIC DNA]</scope>
    <source>
        <strain evidence="3 4">DSM 9990</strain>
    </source>
</reference>
<dbReference type="EMBL" id="FOUU01000001">
    <property type="protein sequence ID" value="SFM51323.1"/>
    <property type="molecule type" value="Genomic_DNA"/>
</dbReference>
<dbReference type="STRING" id="39841.SAMN05660836_00605"/>
<organism evidence="3 4">
    <name type="scientific">Thermodesulforhabdus norvegica</name>
    <dbReference type="NCBI Taxonomy" id="39841"/>
    <lineage>
        <taxon>Bacteria</taxon>
        <taxon>Pseudomonadati</taxon>
        <taxon>Thermodesulfobacteriota</taxon>
        <taxon>Syntrophobacteria</taxon>
        <taxon>Syntrophobacterales</taxon>
        <taxon>Thermodesulforhabdaceae</taxon>
        <taxon>Thermodesulforhabdus</taxon>
    </lineage>
</organism>
<feature type="transmembrane region" description="Helical" evidence="1">
    <location>
        <begin position="29"/>
        <end position="46"/>
    </location>
</feature>
<keyword evidence="1" id="KW-1133">Transmembrane helix</keyword>
<dbReference type="InterPro" id="IPR026037">
    <property type="entry name" value="PgpA"/>
</dbReference>
<dbReference type="AlphaFoldDB" id="A0A1I4RHA9"/>
<dbReference type="OrthoDB" id="9804091at2"/>
<name>A0A1I4RHA9_9BACT</name>
<keyword evidence="1" id="KW-0472">Membrane</keyword>
<feature type="domain" description="YutG/PgpA" evidence="2">
    <location>
        <begin position="17"/>
        <end position="163"/>
    </location>
</feature>
<evidence type="ECO:0000313" key="4">
    <source>
        <dbReference type="Proteomes" id="UP000199611"/>
    </source>
</evidence>
<proteinExistence type="predicted"/>
<dbReference type="RefSeq" id="WP_093393361.1">
    <property type="nucleotide sequence ID" value="NZ_FOUU01000001.1"/>
</dbReference>
<evidence type="ECO:0000256" key="1">
    <source>
        <dbReference type="SAM" id="Phobius"/>
    </source>
</evidence>
<feature type="transmembrane region" description="Helical" evidence="1">
    <location>
        <begin position="53"/>
        <end position="74"/>
    </location>
</feature>
<protein>
    <submittedName>
        <fullName evidence="3">Phosphatidylglycerophosphatase A</fullName>
    </submittedName>
</protein>
<gene>
    <name evidence="3" type="ORF">SAMN05660836_00605</name>
</gene>
<dbReference type="PANTHER" id="PTHR36305">
    <property type="entry name" value="PHOSPHATIDYLGLYCEROPHOSPHATASE A"/>
    <property type="match status" value="1"/>
</dbReference>
<sequence>MNCNFGKTVSKSLSILAASAGGAGFLPRMPGTWGTAVAIPIVVWGYETFKSPAAFRFFILTWLLLVCLISALVLPEVQKLWKETDPTRFVLDEVAGFLVVPLITGDKLHISVLLIPGFLLFRLFDISKPPGVRHFDRMKGTFCGVMGDDIVSGLYAGFILLILGKLI</sequence>
<dbReference type="GO" id="GO:0006655">
    <property type="term" value="P:phosphatidylglycerol biosynthetic process"/>
    <property type="evidence" value="ECO:0007669"/>
    <property type="project" value="UniProtKB-UniPathway"/>
</dbReference>
<evidence type="ECO:0000259" key="2">
    <source>
        <dbReference type="Pfam" id="PF04608"/>
    </source>
</evidence>
<dbReference type="GO" id="GO:0008962">
    <property type="term" value="F:phosphatidylglycerophosphatase activity"/>
    <property type="evidence" value="ECO:0007669"/>
    <property type="project" value="InterPro"/>
</dbReference>
<dbReference type="InterPro" id="IPR036681">
    <property type="entry name" value="PgpA-like_sf"/>
</dbReference>
<keyword evidence="4" id="KW-1185">Reference proteome</keyword>
<dbReference type="CDD" id="cd06971">
    <property type="entry name" value="PgpA"/>
    <property type="match status" value="1"/>
</dbReference>
<dbReference type="InterPro" id="IPR007686">
    <property type="entry name" value="YutG/PgpA"/>
</dbReference>
<dbReference type="Proteomes" id="UP000199611">
    <property type="component" value="Unassembled WGS sequence"/>
</dbReference>